<dbReference type="InterPro" id="IPR036322">
    <property type="entry name" value="WD40_repeat_dom_sf"/>
</dbReference>
<proteinExistence type="predicted"/>
<evidence type="ECO:0000256" key="4">
    <source>
        <dbReference type="ARBA" id="ARBA00023015"/>
    </source>
</evidence>
<dbReference type="PANTHER" id="PTHR22846:SF2">
    <property type="entry name" value="F-BOX-LIKE_WD REPEAT-CONTAINING PROTEIN EBI"/>
    <property type="match status" value="1"/>
</dbReference>
<dbReference type="InterPro" id="IPR045183">
    <property type="entry name" value="Ebi-like"/>
</dbReference>
<dbReference type="FunFam" id="2.130.10.10:FF:000218">
    <property type="entry name" value="WD40 repeat-containing protein HOS15"/>
    <property type="match status" value="1"/>
</dbReference>
<dbReference type="PROSITE" id="PS00678">
    <property type="entry name" value="WD_REPEATS_1"/>
    <property type="match status" value="2"/>
</dbReference>
<feature type="repeat" description="WD" evidence="7">
    <location>
        <begin position="194"/>
        <end position="235"/>
    </location>
</feature>
<keyword evidence="3" id="KW-0677">Repeat</keyword>
<comment type="subcellular location">
    <subcellularLocation>
        <location evidence="1">Nucleus</location>
    </subcellularLocation>
</comment>
<dbReference type="PROSITE" id="PS50082">
    <property type="entry name" value="WD_REPEATS_2"/>
    <property type="match status" value="4"/>
</dbReference>
<evidence type="ECO:0000313" key="9">
    <source>
        <dbReference type="EMBL" id="CAD9660925.1"/>
    </source>
</evidence>
<dbReference type="AlphaFoldDB" id="A0A6U0WHT4"/>
<dbReference type="SUPFAM" id="SSF50978">
    <property type="entry name" value="WD40 repeat-like"/>
    <property type="match status" value="1"/>
</dbReference>
<name>A0A6U0WHT4_9STRA</name>
<dbReference type="Pfam" id="PF24817">
    <property type="entry name" value="WD40_WDHD1_1st"/>
    <property type="match status" value="1"/>
</dbReference>
<dbReference type="EMBL" id="HBHJ01001146">
    <property type="protein sequence ID" value="CAD9660925.1"/>
    <property type="molecule type" value="Transcribed_RNA"/>
</dbReference>
<evidence type="ECO:0000256" key="7">
    <source>
        <dbReference type="PROSITE-ProRule" id="PRU00221"/>
    </source>
</evidence>
<accession>A0A6U0WHT4</accession>
<dbReference type="GO" id="GO:0006357">
    <property type="term" value="P:regulation of transcription by RNA polymerase II"/>
    <property type="evidence" value="ECO:0007669"/>
    <property type="project" value="TreeGrafter"/>
</dbReference>
<evidence type="ECO:0000256" key="3">
    <source>
        <dbReference type="ARBA" id="ARBA00022737"/>
    </source>
</evidence>
<evidence type="ECO:0000256" key="2">
    <source>
        <dbReference type="ARBA" id="ARBA00022574"/>
    </source>
</evidence>
<dbReference type="EMBL" id="HBHJ01001147">
    <property type="protein sequence ID" value="CAD9660927.1"/>
    <property type="molecule type" value="Transcribed_RNA"/>
</dbReference>
<organism evidence="10">
    <name type="scientific">Rhizochromulina marina</name>
    <dbReference type="NCBI Taxonomy" id="1034831"/>
    <lineage>
        <taxon>Eukaryota</taxon>
        <taxon>Sar</taxon>
        <taxon>Stramenopiles</taxon>
        <taxon>Ochrophyta</taxon>
        <taxon>Dictyochophyceae</taxon>
        <taxon>Rhizochromulinales</taxon>
        <taxon>Rhizochromulina</taxon>
    </lineage>
</organism>
<dbReference type="InterPro" id="IPR057646">
    <property type="entry name" value="WD40_WDHD1_1st"/>
</dbReference>
<dbReference type="GO" id="GO:0003714">
    <property type="term" value="F:transcription corepressor activity"/>
    <property type="evidence" value="ECO:0007669"/>
    <property type="project" value="InterPro"/>
</dbReference>
<dbReference type="PANTHER" id="PTHR22846">
    <property type="entry name" value="WD40 REPEAT PROTEIN"/>
    <property type="match status" value="1"/>
</dbReference>
<feature type="repeat" description="WD" evidence="7">
    <location>
        <begin position="18"/>
        <end position="59"/>
    </location>
</feature>
<dbReference type="InterPro" id="IPR020472">
    <property type="entry name" value="WD40_PAC1"/>
</dbReference>
<dbReference type="GO" id="GO:0000118">
    <property type="term" value="C:histone deacetylase complex"/>
    <property type="evidence" value="ECO:0007669"/>
    <property type="project" value="TreeGrafter"/>
</dbReference>
<reference evidence="10" key="1">
    <citation type="submission" date="2021-01" db="EMBL/GenBank/DDBJ databases">
        <authorList>
            <person name="Corre E."/>
            <person name="Pelletier E."/>
            <person name="Niang G."/>
            <person name="Scheremetjew M."/>
            <person name="Finn R."/>
            <person name="Kale V."/>
            <person name="Holt S."/>
            <person name="Cochrane G."/>
            <person name="Meng A."/>
            <person name="Brown T."/>
            <person name="Cohen L."/>
        </authorList>
    </citation>
    <scope>NUCLEOTIDE SEQUENCE</scope>
    <source>
        <strain evidence="10">CCMP1243</strain>
    </source>
</reference>
<keyword evidence="6" id="KW-0539">Nucleus</keyword>
<dbReference type="CDD" id="cd00200">
    <property type="entry name" value="WD40"/>
    <property type="match status" value="1"/>
</dbReference>
<protein>
    <recommendedName>
        <fullName evidence="8">WDHD1 first WD40 domain-containing protein</fullName>
    </recommendedName>
</protein>
<feature type="repeat" description="WD" evidence="7">
    <location>
        <begin position="101"/>
        <end position="142"/>
    </location>
</feature>
<feature type="domain" description="WDHD1 first WD40" evidence="8">
    <location>
        <begin position="68"/>
        <end position="259"/>
    </location>
</feature>
<evidence type="ECO:0000256" key="1">
    <source>
        <dbReference type="ARBA" id="ARBA00004123"/>
    </source>
</evidence>
<gene>
    <name evidence="9" type="ORF">RMAR1173_LOCUS737</name>
    <name evidence="10" type="ORF">RMAR1173_LOCUS738</name>
</gene>
<keyword evidence="5" id="KW-0804">Transcription</keyword>
<dbReference type="Pfam" id="PF00400">
    <property type="entry name" value="WD40"/>
    <property type="match status" value="1"/>
</dbReference>
<evidence type="ECO:0000313" key="10">
    <source>
        <dbReference type="EMBL" id="CAD9660927.1"/>
    </source>
</evidence>
<dbReference type="Gene3D" id="2.130.10.10">
    <property type="entry name" value="YVTN repeat-like/Quinoprotein amine dehydrogenase"/>
    <property type="match status" value="1"/>
</dbReference>
<feature type="repeat" description="WD" evidence="7">
    <location>
        <begin position="143"/>
        <end position="193"/>
    </location>
</feature>
<dbReference type="InterPro" id="IPR019775">
    <property type="entry name" value="WD40_repeat_CS"/>
</dbReference>
<dbReference type="SMART" id="SM00320">
    <property type="entry name" value="WD40"/>
    <property type="match status" value="6"/>
</dbReference>
<evidence type="ECO:0000256" key="5">
    <source>
        <dbReference type="ARBA" id="ARBA00023163"/>
    </source>
</evidence>
<keyword evidence="2 7" id="KW-0853">WD repeat</keyword>
<dbReference type="PROSITE" id="PS50294">
    <property type="entry name" value="WD_REPEATS_REGION"/>
    <property type="match status" value="4"/>
</dbReference>
<dbReference type="PRINTS" id="PR00320">
    <property type="entry name" value="GPROTEINBRPT"/>
</dbReference>
<evidence type="ECO:0000259" key="8">
    <source>
        <dbReference type="Pfam" id="PF24817"/>
    </source>
</evidence>
<evidence type="ECO:0000256" key="6">
    <source>
        <dbReference type="ARBA" id="ARBA00023242"/>
    </source>
</evidence>
<keyword evidence="4" id="KW-0805">Transcription regulation</keyword>
<dbReference type="InterPro" id="IPR015943">
    <property type="entry name" value="WD40/YVTN_repeat-like_dom_sf"/>
</dbReference>
<sequence>MDGMARIWGKDGRLRHTLSGHCEAIFSMRFNQAGSLLLTGSYDFSTVVWDVNTGKPRQRYQVHSRQVLDVDWKDNETFASCSSDKTIHVCKLGQENPICMFQGHKDEVNAVKWDPSGKILASCSDDHTAKIWVMDQTKYVHDLREHSKEIYTIRWSPTGPGSDHPNKKLMLASASFDSMVKLWDVETGTRLHNLNRHDKKVYTVAFSPDGEYLASGSLGGQLYVWSVKDGSIVKSFRGDADIYDVAWNSSGNKIACCGATESNAVTIIDFRM</sequence>
<dbReference type="InterPro" id="IPR001680">
    <property type="entry name" value="WD40_rpt"/>
</dbReference>